<organism evidence="1">
    <name type="scientific">invertebrate metagenome</name>
    <dbReference type="NCBI Taxonomy" id="1711999"/>
    <lineage>
        <taxon>unclassified sequences</taxon>
        <taxon>metagenomes</taxon>
        <taxon>organismal metagenomes</taxon>
    </lineage>
</organism>
<dbReference type="EMBL" id="LR026963">
    <property type="protein sequence ID" value="VBB69672.1"/>
    <property type="molecule type" value="Genomic_DNA"/>
</dbReference>
<reference evidence="1" key="1">
    <citation type="submission" date="2018-10" db="EMBL/GenBank/DDBJ databases">
        <authorList>
            <person name="Gruber-Vodicka H."/>
            <person name="Jaeckle O."/>
        </authorList>
    </citation>
    <scope>NUCLEOTIDE SEQUENCE</scope>
</reference>
<dbReference type="InterPro" id="IPR019225">
    <property type="entry name" value="DUF2155"/>
</dbReference>
<dbReference type="AlphaFoldDB" id="A0A484HCX7"/>
<evidence type="ECO:0000313" key="1">
    <source>
        <dbReference type="EMBL" id="VBB69672.1"/>
    </source>
</evidence>
<gene>
    <name evidence="1" type="ORF">RIEGSTA812A_PEG_1145</name>
</gene>
<proteinExistence type="predicted"/>
<protein>
    <recommendedName>
        <fullName evidence="2">Cellulase-like protein</fullName>
    </recommendedName>
</protein>
<evidence type="ECO:0008006" key="2">
    <source>
        <dbReference type="Google" id="ProtNLM"/>
    </source>
</evidence>
<name>A0A484HCX7_9ZZZZ</name>
<sequence>MNPSTALHHAQKLCCLWILPSLTILSAAAAAIANDTAVLRWLDKVVARVSTIDAPVGQTFSIAGSTLHVVVHACVTLPPTDTPESAAFVDVWEVKPDEQTVEVFRGWMFTSSPAFSAMEHPIYDVWLLACHNRDSLVSQRLRC</sequence>
<accession>A0A484HCX7</accession>
<dbReference type="Pfam" id="PF09923">
    <property type="entry name" value="DUF2155"/>
    <property type="match status" value="1"/>
</dbReference>